<dbReference type="AlphaFoldDB" id="A0A5K7WXZ1"/>
<gene>
    <name evidence="1" type="ORF">St703_01630</name>
</gene>
<reference evidence="1 2" key="1">
    <citation type="submission" date="2019-09" db="EMBL/GenBank/DDBJ databases">
        <title>Complete genome sequence of Sporolactobacillus terrae 70-3.</title>
        <authorList>
            <person name="Tanaka N."/>
            <person name="Shiwa Y."/>
            <person name="Fujita N."/>
            <person name="Tanasupawat S."/>
        </authorList>
    </citation>
    <scope>NUCLEOTIDE SEQUENCE [LARGE SCALE GENOMIC DNA]</scope>
    <source>
        <strain evidence="1 2">70-3</strain>
    </source>
</reference>
<sequence>MGNMERPALVYRPSALGKILQAAREYSVNENRRTKVALSKYLGMTTARMTAIEDGVSRINLNDALDWCEACSDRLARKAVMHIFGVSRIPTDPRLVEKLEQQLINYIDQAQKGIKAAQALLIFSKDMRPGRKLDERQINEIKEHAGQIDDTYQSAECVLMSIEMNWGVAWVDVQNAWTSEALVDRVAVSSVDRLISIEREKVFG</sequence>
<dbReference type="Proteomes" id="UP000326951">
    <property type="component" value="Chromosome"/>
</dbReference>
<accession>A0A5K7WXZ1</accession>
<evidence type="ECO:0000313" key="1">
    <source>
        <dbReference type="EMBL" id="BBN97458.1"/>
    </source>
</evidence>
<name>A0A5K7WXZ1_9BACL</name>
<organism evidence="1 2">
    <name type="scientific">Sporolactobacillus terrae</name>
    <dbReference type="NCBI Taxonomy" id="269673"/>
    <lineage>
        <taxon>Bacteria</taxon>
        <taxon>Bacillati</taxon>
        <taxon>Bacillota</taxon>
        <taxon>Bacilli</taxon>
        <taxon>Bacillales</taxon>
        <taxon>Sporolactobacillaceae</taxon>
        <taxon>Sporolactobacillus</taxon>
    </lineage>
</organism>
<proteinExistence type="predicted"/>
<evidence type="ECO:0000313" key="2">
    <source>
        <dbReference type="Proteomes" id="UP000326951"/>
    </source>
</evidence>
<dbReference type="EMBL" id="AP021853">
    <property type="protein sequence ID" value="BBN97458.1"/>
    <property type="molecule type" value="Genomic_DNA"/>
</dbReference>
<protein>
    <submittedName>
        <fullName evidence="1">Uncharacterized protein</fullName>
    </submittedName>
</protein>
<dbReference type="RefSeq" id="WP_152080046.1">
    <property type="nucleotide sequence ID" value="NZ_AP021853.1"/>
</dbReference>